<organism evidence="7 8">
    <name type="scientific">Flavobacterium beibuense F44-8</name>
    <dbReference type="NCBI Taxonomy" id="1406840"/>
    <lineage>
        <taxon>Bacteria</taxon>
        <taxon>Pseudomonadati</taxon>
        <taxon>Bacteroidota</taxon>
        <taxon>Flavobacteriia</taxon>
        <taxon>Flavobacteriales</taxon>
        <taxon>Flavobacteriaceae</taxon>
        <taxon>Flavobacterium</taxon>
    </lineage>
</organism>
<dbReference type="Pfam" id="PF00589">
    <property type="entry name" value="Phage_integrase"/>
    <property type="match status" value="1"/>
</dbReference>
<dbReference type="SUPFAM" id="SSF56349">
    <property type="entry name" value="DNA breaking-rejoining enzymes"/>
    <property type="match status" value="1"/>
</dbReference>
<accession>A0A0A2LQT8</accession>
<dbReference type="Gene3D" id="1.10.443.10">
    <property type="entry name" value="Intergrase catalytic core"/>
    <property type="match status" value="1"/>
</dbReference>
<protein>
    <recommendedName>
        <fullName evidence="9">Integrase</fullName>
    </recommendedName>
</protein>
<dbReference type="GO" id="GO:0006310">
    <property type="term" value="P:DNA recombination"/>
    <property type="evidence" value="ECO:0007669"/>
    <property type="project" value="UniProtKB-KW"/>
</dbReference>
<dbReference type="InterPro" id="IPR011010">
    <property type="entry name" value="DNA_brk_join_enz"/>
</dbReference>
<reference evidence="7 8" key="1">
    <citation type="submission" date="2013-09" db="EMBL/GenBank/DDBJ databases">
        <authorList>
            <person name="Zeng Z."/>
            <person name="Chen C."/>
        </authorList>
    </citation>
    <scope>NUCLEOTIDE SEQUENCE [LARGE SCALE GENOMIC DNA]</scope>
    <source>
        <strain evidence="7 8">F44-8</strain>
    </source>
</reference>
<dbReference type="Proteomes" id="UP000030129">
    <property type="component" value="Unassembled WGS sequence"/>
</dbReference>
<name>A0A0A2LQT8_9FLAO</name>
<dbReference type="InterPro" id="IPR013762">
    <property type="entry name" value="Integrase-like_cat_sf"/>
</dbReference>
<dbReference type="InterPro" id="IPR010998">
    <property type="entry name" value="Integrase_recombinase_N"/>
</dbReference>
<dbReference type="PROSITE" id="PS51898">
    <property type="entry name" value="TYR_RECOMBINASE"/>
    <property type="match status" value="1"/>
</dbReference>
<evidence type="ECO:0000259" key="5">
    <source>
        <dbReference type="PROSITE" id="PS51898"/>
    </source>
</evidence>
<keyword evidence="2 4" id="KW-0238">DNA-binding</keyword>
<dbReference type="AlphaFoldDB" id="A0A0A2LQT8"/>
<evidence type="ECO:0000256" key="2">
    <source>
        <dbReference type="ARBA" id="ARBA00023125"/>
    </source>
</evidence>
<dbReference type="InterPro" id="IPR002104">
    <property type="entry name" value="Integrase_catalytic"/>
</dbReference>
<sequence>MDKEKLLDKFETYITEDLGYLYNTHKGYRSSIKNYLDWLSDNEVEPKKVSLSHTYDFLAYRRLKGDKHRTIIGYKTAITHFNQCIGMKQNPALLVYLAKSDKKTPIGIIDEESLEAIYREIQANTLIQKRDRCMLGMMVFLGLQRTELAILELDDLDLEQGRVYIPATQSTNERFINLHPKQMMHLSQYIYDIRRRLLQEYKLTSNRLFFSCGEAPDLNGALARMMKRIKLEFHYVRDFKQLKQSRMVIWVKEHGLRQAQYLGGYRYVTSVQRYDFKSIDGLQRKLTYSHPMEQMN</sequence>
<evidence type="ECO:0000256" key="4">
    <source>
        <dbReference type="PROSITE-ProRule" id="PRU01248"/>
    </source>
</evidence>
<keyword evidence="1" id="KW-0229">DNA integration</keyword>
<evidence type="ECO:0000313" key="7">
    <source>
        <dbReference type="EMBL" id="KGO78600.1"/>
    </source>
</evidence>
<feature type="domain" description="Tyr recombinase" evidence="5">
    <location>
        <begin position="104"/>
        <end position="296"/>
    </location>
</feature>
<comment type="caution">
    <text evidence="7">The sequence shown here is derived from an EMBL/GenBank/DDBJ whole genome shotgun (WGS) entry which is preliminary data.</text>
</comment>
<evidence type="ECO:0000313" key="8">
    <source>
        <dbReference type="Proteomes" id="UP000030129"/>
    </source>
</evidence>
<evidence type="ECO:0000256" key="1">
    <source>
        <dbReference type="ARBA" id="ARBA00022908"/>
    </source>
</evidence>
<dbReference type="PROSITE" id="PS51900">
    <property type="entry name" value="CB"/>
    <property type="match status" value="1"/>
</dbReference>
<dbReference type="STRING" id="1406840.Q763_17590"/>
<dbReference type="Gene3D" id="1.10.150.130">
    <property type="match status" value="1"/>
</dbReference>
<proteinExistence type="predicted"/>
<keyword evidence="3" id="KW-0233">DNA recombination</keyword>
<feature type="domain" description="Core-binding (CB)" evidence="6">
    <location>
        <begin position="1"/>
        <end position="86"/>
    </location>
</feature>
<dbReference type="eggNOG" id="COG4974">
    <property type="taxonomic scope" value="Bacteria"/>
</dbReference>
<dbReference type="InterPro" id="IPR044068">
    <property type="entry name" value="CB"/>
</dbReference>
<evidence type="ECO:0000256" key="3">
    <source>
        <dbReference type="ARBA" id="ARBA00023172"/>
    </source>
</evidence>
<dbReference type="GO" id="GO:0003677">
    <property type="term" value="F:DNA binding"/>
    <property type="evidence" value="ECO:0007669"/>
    <property type="project" value="UniProtKB-UniRule"/>
</dbReference>
<dbReference type="RefSeq" id="WP_035136297.1">
    <property type="nucleotide sequence ID" value="NZ_JRLV01000041.1"/>
</dbReference>
<keyword evidence="8" id="KW-1185">Reference proteome</keyword>
<dbReference type="EMBL" id="JRLV01000041">
    <property type="protein sequence ID" value="KGO78600.1"/>
    <property type="molecule type" value="Genomic_DNA"/>
</dbReference>
<dbReference type="GO" id="GO:0015074">
    <property type="term" value="P:DNA integration"/>
    <property type="evidence" value="ECO:0007669"/>
    <property type="project" value="UniProtKB-KW"/>
</dbReference>
<gene>
    <name evidence="7" type="ORF">Q763_17590</name>
</gene>
<dbReference type="CDD" id="cd00397">
    <property type="entry name" value="DNA_BRE_C"/>
    <property type="match status" value="1"/>
</dbReference>
<evidence type="ECO:0008006" key="9">
    <source>
        <dbReference type="Google" id="ProtNLM"/>
    </source>
</evidence>
<evidence type="ECO:0000259" key="6">
    <source>
        <dbReference type="PROSITE" id="PS51900"/>
    </source>
</evidence>